<keyword evidence="3" id="KW-1185">Reference proteome</keyword>
<reference evidence="2" key="2">
    <citation type="submission" date="2020-11" db="EMBL/GenBank/DDBJ databases">
        <authorList>
            <person name="McCartney M.A."/>
            <person name="Auch B."/>
            <person name="Kono T."/>
            <person name="Mallez S."/>
            <person name="Becker A."/>
            <person name="Gohl D.M."/>
            <person name="Silverstein K.A.T."/>
            <person name="Koren S."/>
            <person name="Bechman K.B."/>
            <person name="Herman A."/>
            <person name="Abrahante J.E."/>
            <person name="Garbe J."/>
        </authorList>
    </citation>
    <scope>NUCLEOTIDE SEQUENCE</scope>
    <source>
        <strain evidence="2">Duluth1</strain>
        <tissue evidence="2">Whole animal</tissue>
    </source>
</reference>
<evidence type="ECO:0000313" key="2">
    <source>
        <dbReference type="EMBL" id="KAH3847809.1"/>
    </source>
</evidence>
<gene>
    <name evidence="2" type="ORF">DPMN_090140</name>
</gene>
<organism evidence="2 3">
    <name type="scientific">Dreissena polymorpha</name>
    <name type="common">Zebra mussel</name>
    <name type="synonym">Mytilus polymorpha</name>
    <dbReference type="NCBI Taxonomy" id="45954"/>
    <lineage>
        <taxon>Eukaryota</taxon>
        <taxon>Metazoa</taxon>
        <taxon>Spiralia</taxon>
        <taxon>Lophotrochozoa</taxon>
        <taxon>Mollusca</taxon>
        <taxon>Bivalvia</taxon>
        <taxon>Autobranchia</taxon>
        <taxon>Heteroconchia</taxon>
        <taxon>Euheterodonta</taxon>
        <taxon>Imparidentia</taxon>
        <taxon>Neoheterodontei</taxon>
        <taxon>Myida</taxon>
        <taxon>Dreissenoidea</taxon>
        <taxon>Dreissenidae</taxon>
        <taxon>Dreissena</taxon>
    </lineage>
</organism>
<feature type="region of interest" description="Disordered" evidence="1">
    <location>
        <begin position="1"/>
        <end position="60"/>
    </location>
</feature>
<protein>
    <submittedName>
        <fullName evidence="2">Uncharacterized protein</fullName>
    </submittedName>
</protein>
<evidence type="ECO:0000313" key="3">
    <source>
        <dbReference type="Proteomes" id="UP000828390"/>
    </source>
</evidence>
<accession>A0A9D4KY33</accession>
<dbReference type="EMBL" id="JAIWYP010000003">
    <property type="protein sequence ID" value="KAH3847809.1"/>
    <property type="molecule type" value="Genomic_DNA"/>
</dbReference>
<sequence>MDRQSQEHRHMETGKPESHRTTDRKAEMKVDWSHLAKTSSRPHPAGLTVESPGQKTSRTP</sequence>
<reference evidence="2" key="1">
    <citation type="journal article" date="2019" name="bioRxiv">
        <title>The Genome of the Zebra Mussel, Dreissena polymorpha: A Resource for Invasive Species Research.</title>
        <authorList>
            <person name="McCartney M.A."/>
            <person name="Auch B."/>
            <person name="Kono T."/>
            <person name="Mallez S."/>
            <person name="Zhang Y."/>
            <person name="Obille A."/>
            <person name="Becker A."/>
            <person name="Abrahante J.E."/>
            <person name="Garbe J."/>
            <person name="Badalamenti J.P."/>
            <person name="Herman A."/>
            <person name="Mangelson H."/>
            <person name="Liachko I."/>
            <person name="Sullivan S."/>
            <person name="Sone E.D."/>
            <person name="Koren S."/>
            <person name="Silverstein K.A.T."/>
            <person name="Beckman K.B."/>
            <person name="Gohl D.M."/>
        </authorList>
    </citation>
    <scope>NUCLEOTIDE SEQUENCE</scope>
    <source>
        <strain evidence="2">Duluth1</strain>
        <tissue evidence="2">Whole animal</tissue>
    </source>
</reference>
<name>A0A9D4KY33_DREPO</name>
<dbReference type="AlphaFoldDB" id="A0A9D4KY33"/>
<dbReference type="Proteomes" id="UP000828390">
    <property type="component" value="Unassembled WGS sequence"/>
</dbReference>
<evidence type="ECO:0000256" key="1">
    <source>
        <dbReference type="SAM" id="MobiDB-lite"/>
    </source>
</evidence>
<feature type="compositionally biased region" description="Polar residues" evidence="1">
    <location>
        <begin position="51"/>
        <end position="60"/>
    </location>
</feature>
<feature type="compositionally biased region" description="Basic and acidic residues" evidence="1">
    <location>
        <begin position="1"/>
        <end position="34"/>
    </location>
</feature>
<comment type="caution">
    <text evidence="2">The sequence shown here is derived from an EMBL/GenBank/DDBJ whole genome shotgun (WGS) entry which is preliminary data.</text>
</comment>
<proteinExistence type="predicted"/>